<dbReference type="SMART" id="SM00304">
    <property type="entry name" value="HAMP"/>
    <property type="match status" value="1"/>
</dbReference>
<proteinExistence type="predicted"/>
<dbReference type="SUPFAM" id="SSF55874">
    <property type="entry name" value="ATPase domain of HSP90 chaperone/DNA topoisomerase II/histidine kinase"/>
    <property type="match status" value="1"/>
</dbReference>
<dbReference type="Pfam" id="PF00672">
    <property type="entry name" value="HAMP"/>
    <property type="match status" value="1"/>
</dbReference>
<dbReference type="Pfam" id="PF02518">
    <property type="entry name" value="HATPase_c"/>
    <property type="match status" value="1"/>
</dbReference>
<keyword evidence="8 14" id="KW-0418">Kinase</keyword>
<feature type="transmembrane region" description="Helical" evidence="12">
    <location>
        <begin position="7"/>
        <end position="26"/>
    </location>
</feature>
<protein>
    <recommendedName>
        <fullName evidence="3">histidine kinase</fullName>
        <ecNumber evidence="3">2.7.13.3</ecNumber>
    </recommendedName>
</protein>
<evidence type="ECO:0000256" key="1">
    <source>
        <dbReference type="ARBA" id="ARBA00000085"/>
    </source>
</evidence>
<evidence type="ECO:0000256" key="11">
    <source>
        <dbReference type="ARBA" id="ARBA00023012"/>
    </source>
</evidence>
<dbReference type="InterPro" id="IPR011712">
    <property type="entry name" value="Sig_transdc_His_kin_sub3_dim/P"/>
</dbReference>
<keyword evidence="15" id="KW-1185">Reference proteome</keyword>
<evidence type="ECO:0000256" key="6">
    <source>
        <dbReference type="ARBA" id="ARBA00022692"/>
    </source>
</evidence>
<dbReference type="PANTHER" id="PTHR24421">
    <property type="entry name" value="NITRATE/NITRITE SENSOR PROTEIN NARX-RELATED"/>
    <property type="match status" value="1"/>
</dbReference>
<dbReference type="InterPro" id="IPR036890">
    <property type="entry name" value="HATPase_C_sf"/>
</dbReference>
<keyword evidence="10 12" id="KW-1133">Transmembrane helix</keyword>
<dbReference type="SMART" id="SM00387">
    <property type="entry name" value="HATPase_c"/>
    <property type="match status" value="1"/>
</dbReference>
<comment type="subcellular location">
    <subcellularLocation>
        <location evidence="2">Membrane</location>
    </subcellularLocation>
</comment>
<dbReference type="InterPro" id="IPR050482">
    <property type="entry name" value="Sensor_HK_TwoCompSys"/>
</dbReference>
<dbReference type="GO" id="GO:0016301">
    <property type="term" value="F:kinase activity"/>
    <property type="evidence" value="ECO:0007669"/>
    <property type="project" value="UniProtKB-KW"/>
</dbReference>
<evidence type="ECO:0000256" key="10">
    <source>
        <dbReference type="ARBA" id="ARBA00022989"/>
    </source>
</evidence>
<dbReference type="InterPro" id="IPR003660">
    <property type="entry name" value="HAMP_dom"/>
</dbReference>
<accession>A0ABW6Y110</accession>
<keyword evidence="6 12" id="KW-0812">Transmembrane</keyword>
<feature type="transmembrane region" description="Helical" evidence="12">
    <location>
        <begin position="38"/>
        <end position="59"/>
    </location>
</feature>
<evidence type="ECO:0000256" key="9">
    <source>
        <dbReference type="ARBA" id="ARBA00022840"/>
    </source>
</evidence>
<keyword evidence="4" id="KW-0597">Phosphoprotein</keyword>
<evidence type="ECO:0000256" key="5">
    <source>
        <dbReference type="ARBA" id="ARBA00022679"/>
    </source>
</evidence>
<evidence type="ECO:0000313" key="14">
    <source>
        <dbReference type="EMBL" id="MFF5923438.1"/>
    </source>
</evidence>
<evidence type="ECO:0000256" key="7">
    <source>
        <dbReference type="ARBA" id="ARBA00022741"/>
    </source>
</evidence>
<gene>
    <name evidence="14" type="ORF">ACFY8C_34750</name>
</gene>
<dbReference type="CDD" id="cd16917">
    <property type="entry name" value="HATPase_UhpB-NarQ-NarX-like"/>
    <property type="match status" value="1"/>
</dbReference>
<sequence>MSLYWRIFLLNASVLIVAVLLLLGPVTVSTPVLLGEAIVLVAGLVAMLLANAFLLRLGLAPLQRLTRAMRTADLLRPGRRAAVTGRGELADLTRTFNTMLDRLEAERTTSTARVLSAQEEERRRIAQELHDEVGQTLTAVLLQLKHAADHAPEELRTELHQAQETTRTSLDEIRRIARRLRPGVLEELGLHSALRSLASEFSTPRLTVRAHIESGLPRLDHATELVLYRVAQEGLTNTARHAGATRVDLRLRRLPRGGVGLLVKDDGRGIGRAPDGAGLSGMRERALLIGAELTIRGGEEGGTEVHLSTPSAKATP</sequence>
<comment type="catalytic activity">
    <reaction evidence="1">
        <text>ATP + protein L-histidine = ADP + protein N-phospho-L-histidine.</text>
        <dbReference type="EC" id="2.7.13.3"/>
    </reaction>
</comment>
<dbReference type="InterPro" id="IPR003594">
    <property type="entry name" value="HATPase_dom"/>
</dbReference>
<keyword evidence="5" id="KW-0808">Transferase</keyword>
<dbReference type="CDD" id="cd06225">
    <property type="entry name" value="HAMP"/>
    <property type="match status" value="1"/>
</dbReference>
<evidence type="ECO:0000256" key="2">
    <source>
        <dbReference type="ARBA" id="ARBA00004370"/>
    </source>
</evidence>
<dbReference type="PROSITE" id="PS50885">
    <property type="entry name" value="HAMP"/>
    <property type="match status" value="1"/>
</dbReference>
<evidence type="ECO:0000256" key="8">
    <source>
        <dbReference type="ARBA" id="ARBA00022777"/>
    </source>
</evidence>
<dbReference type="Gene3D" id="1.20.5.1930">
    <property type="match status" value="1"/>
</dbReference>
<dbReference type="PANTHER" id="PTHR24421:SF10">
    <property type="entry name" value="NITRATE_NITRITE SENSOR PROTEIN NARQ"/>
    <property type="match status" value="1"/>
</dbReference>
<evidence type="ECO:0000259" key="13">
    <source>
        <dbReference type="PROSITE" id="PS50885"/>
    </source>
</evidence>
<evidence type="ECO:0000256" key="12">
    <source>
        <dbReference type="SAM" id="Phobius"/>
    </source>
</evidence>
<feature type="domain" description="HAMP" evidence="13">
    <location>
        <begin position="56"/>
        <end position="108"/>
    </location>
</feature>
<keyword evidence="7" id="KW-0547">Nucleotide-binding</keyword>
<reference evidence="14 15" key="1">
    <citation type="submission" date="2024-10" db="EMBL/GenBank/DDBJ databases">
        <title>The Natural Products Discovery Center: Release of the First 8490 Sequenced Strains for Exploring Actinobacteria Biosynthetic Diversity.</title>
        <authorList>
            <person name="Kalkreuter E."/>
            <person name="Kautsar S.A."/>
            <person name="Yang D."/>
            <person name="Bader C.D."/>
            <person name="Teijaro C.N."/>
            <person name="Fluegel L."/>
            <person name="Davis C.M."/>
            <person name="Simpson J.R."/>
            <person name="Lauterbach L."/>
            <person name="Steele A.D."/>
            <person name="Gui C."/>
            <person name="Meng S."/>
            <person name="Li G."/>
            <person name="Viehrig K."/>
            <person name="Ye F."/>
            <person name="Su P."/>
            <person name="Kiefer A.F."/>
            <person name="Nichols A."/>
            <person name="Cepeda A.J."/>
            <person name="Yan W."/>
            <person name="Fan B."/>
            <person name="Jiang Y."/>
            <person name="Adhikari A."/>
            <person name="Zheng C.-J."/>
            <person name="Schuster L."/>
            <person name="Cowan T.M."/>
            <person name="Smanski M.J."/>
            <person name="Chevrette M.G."/>
            <person name="De Carvalho L.P.S."/>
            <person name="Shen B."/>
        </authorList>
    </citation>
    <scope>NUCLEOTIDE SEQUENCE [LARGE SCALE GENOMIC DNA]</scope>
    <source>
        <strain evidence="14 15">NPDC012605</strain>
    </source>
</reference>
<dbReference type="Gene3D" id="3.30.565.10">
    <property type="entry name" value="Histidine kinase-like ATPase, C-terminal domain"/>
    <property type="match status" value="1"/>
</dbReference>
<evidence type="ECO:0000313" key="15">
    <source>
        <dbReference type="Proteomes" id="UP001602370"/>
    </source>
</evidence>
<dbReference type="EMBL" id="JBIBDZ010000014">
    <property type="protein sequence ID" value="MFF5923438.1"/>
    <property type="molecule type" value="Genomic_DNA"/>
</dbReference>
<evidence type="ECO:0000256" key="4">
    <source>
        <dbReference type="ARBA" id="ARBA00022553"/>
    </source>
</evidence>
<name>A0ABW6Y110_9ACTN</name>
<dbReference type="Proteomes" id="UP001602370">
    <property type="component" value="Unassembled WGS sequence"/>
</dbReference>
<organism evidence="14 15">
    <name type="scientific">Streptomyces flavochromogenes</name>
    <dbReference type="NCBI Taxonomy" id="68199"/>
    <lineage>
        <taxon>Bacteria</taxon>
        <taxon>Bacillati</taxon>
        <taxon>Actinomycetota</taxon>
        <taxon>Actinomycetes</taxon>
        <taxon>Kitasatosporales</taxon>
        <taxon>Streptomycetaceae</taxon>
        <taxon>Streptomyces</taxon>
    </lineage>
</organism>
<dbReference type="EC" id="2.7.13.3" evidence="3"/>
<dbReference type="RefSeq" id="WP_030326290.1">
    <property type="nucleotide sequence ID" value="NZ_JBIBDZ010000014.1"/>
</dbReference>
<evidence type="ECO:0000256" key="3">
    <source>
        <dbReference type="ARBA" id="ARBA00012438"/>
    </source>
</evidence>
<comment type="caution">
    <text evidence="14">The sequence shown here is derived from an EMBL/GenBank/DDBJ whole genome shotgun (WGS) entry which is preliminary data.</text>
</comment>
<keyword evidence="11" id="KW-0902">Two-component regulatory system</keyword>
<keyword evidence="12" id="KW-0472">Membrane</keyword>
<dbReference type="Pfam" id="PF07730">
    <property type="entry name" value="HisKA_3"/>
    <property type="match status" value="1"/>
</dbReference>
<keyword evidence="9" id="KW-0067">ATP-binding</keyword>